<protein>
    <submittedName>
        <fullName evidence="1">Uncharacterized protein</fullName>
    </submittedName>
</protein>
<name>E1YMB7_9BACT</name>
<dbReference type="InterPro" id="IPR023815">
    <property type="entry name" value="CRISPR-assoc_Csx19"/>
</dbReference>
<evidence type="ECO:0000313" key="1">
    <source>
        <dbReference type="EMBL" id="CBX31250.1"/>
    </source>
</evidence>
<gene>
    <name evidence="1" type="ORF">N47_E47620</name>
</gene>
<accession>E1YMB7</accession>
<dbReference type="EMBL" id="FR695877">
    <property type="protein sequence ID" value="CBX31250.1"/>
    <property type="molecule type" value="Genomic_DNA"/>
</dbReference>
<reference evidence="1" key="1">
    <citation type="journal article" date="2011" name="Environ. Microbiol.">
        <title>Genomic insights into the metabolic potential of the polycyclic aromatic hydrocarbon degrading sulfate-reducing Deltaproteobacterium N47.</title>
        <authorList>
            <person name="Bergmann F."/>
            <person name="Selesi D."/>
            <person name="Weinmaier T."/>
            <person name="Tischler P."/>
            <person name="Rattei T."/>
            <person name="Meckenstock R.U."/>
        </authorList>
    </citation>
    <scope>NUCLEOTIDE SEQUENCE</scope>
</reference>
<dbReference type="NCBIfam" id="TIGR03984">
    <property type="entry name" value="CRISPR-associated protein Csx19"/>
    <property type="match status" value="1"/>
</dbReference>
<proteinExistence type="predicted"/>
<sequence length="173" mass="20134">MPFLHSKNFNIQDFVSFISQCRFPEDALMMAFSPAETVFAKFKLDEPFLKETDQGRIFWTGGELKWRCVDGQIRVVYLGTEAPPDGLDDHSHEMSGLVNKPEELILWGVRSDKKPEWIEQQVPQRFVYPVKGVKYSRGRVALVVENWLDESEITHYSRYQSLKEIPGETYADR</sequence>
<organism evidence="1">
    <name type="scientific">uncultured Desulfobacterium sp</name>
    <dbReference type="NCBI Taxonomy" id="201089"/>
    <lineage>
        <taxon>Bacteria</taxon>
        <taxon>Pseudomonadati</taxon>
        <taxon>Thermodesulfobacteriota</taxon>
        <taxon>Desulfobacteria</taxon>
        <taxon>Desulfobacterales</taxon>
        <taxon>Desulfobacteriaceae</taxon>
        <taxon>Desulfobacterium</taxon>
        <taxon>environmental samples</taxon>
    </lineage>
</organism>
<dbReference type="AlphaFoldDB" id="E1YMB7"/>